<evidence type="ECO:0000313" key="3">
    <source>
        <dbReference type="Proteomes" id="UP000053820"/>
    </source>
</evidence>
<dbReference type="EMBL" id="KN839964">
    <property type="protein sequence ID" value="KIJ58253.1"/>
    <property type="molecule type" value="Genomic_DNA"/>
</dbReference>
<feature type="region of interest" description="Disordered" evidence="1">
    <location>
        <begin position="94"/>
        <end position="187"/>
    </location>
</feature>
<accession>A0A0C9VY22</accession>
<evidence type="ECO:0000256" key="1">
    <source>
        <dbReference type="SAM" id="MobiDB-lite"/>
    </source>
</evidence>
<reference evidence="2 3" key="1">
    <citation type="submission" date="2014-04" db="EMBL/GenBank/DDBJ databases">
        <title>Evolutionary Origins and Diversification of the Mycorrhizal Mutualists.</title>
        <authorList>
            <consortium name="DOE Joint Genome Institute"/>
            <consortium name="Mycorrhizal Genomics Consortium"/>
            <person name="Kohler A."/>
            <person name="Kuo A."/>
            <person name="Nagy L.G."/>
            <person name="Floudas D."/>
            <person name="Copeland A."/>
            <person name="Barry K.W."/>
            <person name="Cichocki N."/>
            <person name="Veneault-Fourrey C."/>
            <person name="LaButti K."/>
            <person name="Lindquist E.A."/>
            <person name="Lipzen A."/>
            <person name="Lundell T."/>
            <person name="Morin E."/>
            <person name="Murat C."/>
            <person name="Riley R."/>
            <person name="Ohm R."/>
            <person name="Sun H."/>
            <person name="Tunlid A."/>
            <person name="Henrissat B."/>
            <person name="Grigoriev I.V."/>
            <person name="Hibbett D.S."/>
            <person name="Martin F."/>
        </authorList>
    </citation>
    <scope>NUCLEOTIDE SEQUENCE [LARGE SCALE GENOMIC DNA]</scope>
    <source>
        <strain evidence="2 3">MD-312</strain>
    </source>
</reference>
<gene>
    <name evidence="2" type="ORF">HYDPIDRAFT_44557</name>
</gene>
<dbReference type="OrthoDB" id="1049195at2759"/>
<organism evidence="2 3">
    <name type="scientific">Hydnomerulius pinastri MD-312</name>
    <dbReference type="NCBI Taxonomy" id="994086"/>
    <lineage>
        <taxon>Eukaryota</taxon>
        <taxon>Fungi</taxon>
        <taxon>Dikarya</taxon>
        <taxon>Basidiomycota</taxon>
        <taxon>Agaricomycotina</taxon>
        <taxon>Agaricomycetes</taxon>
        <taxon>Agaricomycetidae</taxon>
        <taxon>Boletales</taxon>
        <taxon>Boletales incertae sedis</taxon>
        <taxon>Leucogyrophana</taxon>
    </lineage>
</organism>
<dbReference type="AlphaFoldDB" id="A0A0C9VY22"/>
<sequence length="187" mass="18947">MSSVMPMTPSGMPVPMTPGVAMTPGVTMTPGAFWPHAPWINPAVGAPVHVHADSHGGHNYPGGEGGYFPPVTQPPGGDTGYFPPVSGVVNEILKEGSGFGSDSPPDETVNGGSDGTESTSRGALTSMWPDPPRAGLVNGSQKGGAHVIKRTTSVQDGGLAKRGSLPHRESDPEVTTATNKGGASKEA</sequence>
<protein>
    <submittedName>
        <fullName evidence="2">Uncharacterized protein</fullName>
    </submittedName>
</protein>
<dbReference type="HOGENOM" id="CLU_1447873_0_0_1"/>
<evidence type="ECO:0000313" key="2">
    <source>
        <dbReference type="EMBL" id="KIJ58253.1"/>
    </source>
</evidence>
<name>A0A0C9VY22_9AGAM</name>
<dbReference type="Proteomes" id="UP000053820">
    <property type="component" value="Unassembled WGS sequence"/>
</dbReference>
<keyword evidence="3" id="KW-1185">Reference proteome</keyword>
<proteinExistence type="predicted"/>